<reference evidence="1 2" key="1">
    <citation type="journal article" date="2021" name="Nat. Commun.">
        <title>Incipient diploidization of the medicinal plant Perilla within 10,000 years.</title>
        <authorList>
            <person name="Zhang Y."/>
            <person name="Shen Q."/>
            <person name="Leng L."/>
            <person name="Zhang D."/>
            <person name="Chen S."/>
            <person name="Shi Y."/>
            <person name="Ning Z."/>
            <person name="Chen S."/>
        </authorList>
    </citation>
    <scope>NUCLEOTIDE SEQUENCE [LARGE SCALE GENOMIC DNA]</scope>
    <source>
        <strain evidence="2">cv. PC099</strain>
    </source>
</reference>
<sequence length="71" mass="7779">MACCGYGGAPYNFNPNITLADQLDTMSGEGKPPYIISWDGVHYTEAANANVAEHILSTRYSSPPLQFNFFC</sequence>
<dbReference type="Proteomes" id="UP001190926">
    <property type="component" value="Unassembled WGS sequence"/>
</dbReference>
<protein>
    <submittedName>
        <fullName evidence="1">GDSL-like Lipase/Acylhydrolase superfamily protein</fullName>
    </submittedName>
</protein>
<keyword evidence="2" id="KW-1185">Reference proteome</keyword>
<organism evidence="1 2">
    <name type="scientific">Perilla frutescens var. hirtella</name>
    <name type="common">Perilla citriodora</name>
    <name type="synonym">Perilla setoyensis</name>
    <dbReference type="NCBI Taxonomy" id="608512"/>
    <lineage>
        <taxon>Eukaryota</taxon>
        <taxon>Viridiplantae</taxon>
        <taxon>Streptophyta</taxon>
        <taxon>Embryophyta</taxon>
        <taxon>Tracheophyta</taxon>
        <taxon>Spermatophyta</taxon>
        <taxon>Magnoliopsida</taxon>
        <taxon>eudicotyledons</taxon>
        <taxon>Gunneridae</taxon>
        <taxon>Pentapetalae</taxon>
        <taxon>asterids</taxon>
        <taxon>lamiids</taxon>
        <taxon>Lamiales</taxon>
        <taxon>Lamiaceae</taxon>
        <taxon>Nepetoideae</taxon>
        <taxon>Elsholtzieae</taxon>
        <taxon>Perilla</taxon>
    </lineage>
</organism>
<comment type="caution">
    <text evidence="1">The sequence shown here is derived from an EMBL/GenBank/DDBJ whole genome shotgun (WGS) entry which is preliminary data.</text>
</comment>
<evidence type="ECO:0000313" key="2">
    <source>
        <dbReference type="Proteomes" id="UP001190926"/>
    </source>
</evidence>
<dbReference type="Gene3D" id="3.40.50.1110">
    <property type="entry name" value="SGNH hydrolase"/>
    <property type="match status" value="1"/>
</dbReference>
<dbReference type="InterPro" id="IPR036514">
    <property type="entry name" value="SGNH_hydro_sf"/>
</dbReference>
<dbReference type="EMBL" id="SDAM02000018">
    <property type="protein sequence ID" value="KAH6837298.1"/>
    <property type="molecule type" value="Genomic_DNA"/>
</dbReference>
<dbReference type="AlphaFoldDB" id="A0AAD4JNX8"/>
<evidence type="ECO:0000313" key="1">
    <source>
        <dbReference type="EMBL" id="KAH6837298.1"/>
    </source>
</evidence>
<proteinExistence type="predicted"/>
<accession>A0AAD4JNX8</accession>
<gene>
    <name evidence="1" type="ORF">C2S53_003085</name>
</gene>
<name>A0AAD4JNX8_PERFH</name>